<dbReference type="PANTHER" id="PTHR22988:SF71">
    <property type="entry name" value="CITRON RHO-INTERACTING KINASE"/>
    <property type="match status" value="1"/>
</dbReference>
<feature type="region of interest" description="Disordered" evidence="12">
    <location>
        <begin position="1307"/>
        <end position="1340"/>
    </location>
</feature>
<evidence type="ECO:0000256" key="8">
    <source>
        <dbReference type="ARBA" id="ARBA00047899"/>
    </source>
</evidence>
<keyword evidence="3" id="KW-0597">Phosphoprotein</keyword>
<comment type="catalytic activity">
    <reaction evidence="8">
        <text>L-threonyl-[protein] + ATP = O-phospho-L-threonyl-[protein] + ADP + H(+)</text>
        <dbReference type="Rhea" id="RHEA:46608"/>
        <dbReference type="Rhea" id="RHEA-COMP:11060"/>
        <dbReference type="Rhea" id="RHEA-COMP:11605"/>
        <dbReference type="ChEBI" id="CHEBI:15378"/>
        <dbReference type="ChEBI" id="CHEBI:30013"/>
        <dbReference type="ChEBI" id="CHEBI:30616"/>
        <dbReference type="ChEBI" id="CHEBI:61977"/>
        <dbReference type="ChEBI" id="CHEBI:456216"/>
        <dbReference type="EC" id="2.7.11.1"/>
    </reaction>
</comment>
<evidence type="ECO:0000256" key="5">
    <source>
        <dbReference type="ARBA" id="ARBA00022741"/>
    </source>
</evidence>
<dbReference type="GO" id="GO:0005737">
    <property type="term" value="C:cytoplasm"/>
    <property type="evidence" value="ECO:0007669"/>
    <property type="project" value="TreeGrafter"/>
</dbReference>
<keyword evidence="5 10" id="KW-0547">Nucleotide-binding</keyword>
<dbReference type="Proteomes" id="UP000322000">
    <property type="component" value="Chromosome 18"/>
</dbReference>
<dbReference type="Pfam" id="PF00069">
    <property type="entry name" value="Pkinase"/>
    <property type="match status" value="1"/>
</dbReference>
<feature type="region of interest" description="Disordered" evidence="12">
    <location>
        <begin position="1864"/>
        <end position="1899"/>
    </location>
</feature>
<sequence length="1910" mass="210180">MEPSKEAIAVRITRLNRQILGKVTGGTTKFNKKTIDREALFDALTVLYDECNDDPVKKSDDLVKAFLDKYRSTLAELRRTRVCISDFEMLQTIGRGHFGEVHMVREKQTGDVYAMKTLRKEQARKRADDERDVLATATGPWIPKLQYAFQDCNNLYLVMELCCGGDLSGLLSRRAAPLSERDAAFYVAEVAHALKALHGMGYVHRDVKPHNILLDRCGHVKLGDFGSSARLSEGGCLGAAVATADYMAPELLAAADCAAHTVCLQYCGRLVTSAISSCDYWSLGVIAFELVTLRRPFSSDDEDSIPKILSNIQRYERSSSPSLPWGESPCEPSGDWRALVGGLLRVLPSKRYSYLDTLQHAALAHLPAHNIRDQAPPWVPCVRGSEDASYFTAAPRCPQPPSAAPFRTRPPFAGQLPFVGYSYVAPEDSEDHSGGFNASHDCTAIDMATFKSAEKLAAMRSREIASLQTKLAESEAMASANVERVRQEADAETERQRVRLQAEITALSLQNKRLERQVEVEREERMVLQRSNQELAAGLAGRGAAELRSARAAAAALQAERDALAAQLRRLEATADTLQAETRRARADADAARAQQQHYKDIIEHVHELRHRRLTEFNVRPIVSATLKNTSLLLFKPNPKDSIAKERAIRRQTLSGGEAESREAASRIAAAEANTAREVRARQALDKKLLAMEEENKSLRDDLDEAKRELSNAQERLGEKQRSANTSSEQLKELQVQLAQERVKASTLQAQVQELERSVEESVRREAALEEQCARTEARLNERLQDAQQTAANALHEDARHREKVNTLEQLVRQLEREVSALEKRSCVACAAAASTSAQPESDRPQPEPASARSDTRKDTHSDTESVGDNAQAQAQAQLALLKEQLERAETQLQARAEEMAALRQEARAANLARWRKEREYNELSIEMKSTARDLKRAEERLTTAMEARKAAESKASEAQTELAKIKPLYDLASKEAQRLKEQFDKLQKTHEVIQVEVDRSRNDIRKLKSELQYSERRRLHAEEQEELSSRERAQLRDELSEVRRHNAELVQNNKALQEACGMLEEQLTDLEKLADIHEIKNKDLESQLKGVRTELESCRSRLGEAEQQASQRGVAASRAALQHEEARDQARHAHTELQLLRERLEARETRVAELEAQVAQLESARAAGDAALGSAARRLRDLQEECAALRTRAHQHHAHALQLQASLADVQEQLAGAREAAAGAAAWWRTRETKADATLRQQAKLIDFLQAKVEEAGRKKCSLSNKLFGRSGRRPAASPPLRRANRELREEVERLRAKLAACSAPDASSFSSYPSTPKREKPKQVANGPKKSIDSPDGSQDKGLLIVWSDGSRERMRAKCVDQTLVLTSGNRELHGRLLPTDPKNLPHNEANRAFLIKIDNCDRGSEVAVVCASIAERTAWAARLAPSGGAAGGAGGARCGYAPTVLLPLRSTPHTAIYVAPNAVAIGCSDGLHSLRGGVRVEWAGSGGAGGAGGVRGLALAGGRALLQAGAQLAHAGLLALGSALRRAAALQPALPAAPLRLPDNTPPHLLKALTGSEVTEGPCVAVACGRRVFLLRYDASASEFKVSRSLTVDRAPSSLLLTARTLYIAGEKPLKVNLPSGALESFGMDEPTVAAAAKKHSPPKAFLLIKNNPVEILICYAECGVFVDENGKRTRNDDPKWSTAVYSWEFVNPFLYVVGDDKVTIVYLNDDAYRAPPCTCDTTSLASTASDCYLPEIFTLKMKEPVFLGTAPNGIIIRTKTDDGFNVSIIDGMAAFRSVGASVESLATLSDTKGSMNDLTQSLTDLTPQDVSQESVEVTTGFLADIRKRARQLRNKHRKEQTPDDVIKEILTTEVDLKRTTNGRKSPATISEFDSDSETEDSEGKPESSKGTADICAEMFTRQVRFQ</sequence>
<dbReference type="GO" id="GO:0005856">
    <property type="term" value="C:cytoskeleton"/>
    <property type="evidence" value="ECO:0007669"/>
    <property type="project" value="TreeGrafter"/>
</dbReference>
<evidence type="ECO:0000313" key="16">
    <source>
        <dbReference type="RefSeq" id="XP_026740761.1"/>
    </source>
</evidence>
<dbReference type="FunCoup" id="A0A7E5WKW3">
    <property type="interactions" value="79"/>
</dbReference>
<evidence type="ECO:0000256" key="9">
    <source>
        <dbReference type="ARBA" id="ARBA00048679"/>
    </source>
</evidence>
<evidence type="ECO:0000256" key="4">
    <source>
        <dbReference type="ARBA" id="ARBA00022679"/>
    </source>
</evidence>
<dbReference type="Gene3D" id="3.30.200.20">
    <property type="entry name" value="Phosphorylase Kinase, domain 1"/>
    <property type="match status" value="1"/>
</dbReference>
<keyword evidence="11" id="KW-0175">Coiled coil</keyword>
<name>A0A7E5WKW3_TRINI</name>
<dbReference type="InterPro" id="IPR017441">
    <property type="entry name" value="Protein_kinase_ATP_BS"/>
</dbReference>
<keyword evidence="7 10" id="KW-0067">ATP-binding</keyword>
<evidence type="ECO:0000259" key="13">
    <source>
        <dbReference type="PROSITE" id="PS50011"/>
    </source>
</evidence>
<feature type="binding site" evidence="10">
    <location>
        <position position="116"/>
    </location>
    <ligand>
        <name>ATP</name>
        <dbReference type="ChEBI" id="CHEBI:30616"/>
    </ligand>
</feature>
<feature type="coiled-coil region" evidence="11">
    <location>
        <begin position="497"/>
        <end position="595"/>
    </location>
</feature>
<dbReference type="PROSITE" id="PS50011">
    <property type="entry name" value="PROTEIN_KINASE_DOM"/>
    <property type="match status" value="1"/>
</dbReference>
<dbReference type="InterPro" id="IPR008271">
    <property type="entry name" value="Ser/Thr_kinase_AS"/>
</dbReference>
<reference evidence="16" key="1">
    <citation type="submission" date="2025-08" db="UniProtKB">
        <authorList>
            <consortium name="RefSeq"/>
        </authorList>
    </citation>
    <scope>IDENTIFICATION</scope>
</reference>
<feature type="region of interest" description="Disordered" evidence="12">
    <location>
        <begin position="834"/>
        <end position="870"/>
    </location>
</feature>
<dbReference type="InterPro" id="IPR011009">
    <property type="entry name" value="Kinase-like_dom_sf"/>
</dbReference>
<dbReference type="InParanoid" id="A0A7E5WKW3"/>
<evidence type="ECO:0000256" key="3">
    <source>
        <dbReference type="ARBA" id="ARBA00022553"/>
    </source>
</evidence>
<dbReference type="GeneID" id="113503141"/>
<dbReference type="SUPFAM" id="SSF57997">
    <property type="entry name" value="Tropomyosin"/>
    <property type="match status" value="1"/>
</dbReference>
<dbReference type="Pfam" id="PF00780">
    <property type="entry name" value="CNH"/>
    <property type="match status" value="1"/>
</dbReference>
<dbReference type="RefSeq" id="XP_026740761.1">
    <property type="nucleotide sequence ID" value="XM_026884960.1"/>
</dbReference>
<gene>
    <name evidence="16" type="primary">LOC113503141</name>
</gene>
<evidence type="ECO:0000256" key="2">
    <source>
        <dbReference type="ARBA" id="ARBA00022527"/>
    </source>
</evidence>
<dbReference type="SMART" id="SM00220">
    <property type="entry name" value="S_TKc"/>
    <property type="match status" value="1"/>
</dbReference>
<keyword evidence="6" id="KW-0418">Kinase</keyword>
<evidence type="ECO:0000256" key="1">
    <source>
        <dbReference type="ARBA" id="ARBA00012513"/>
    </source>
</evidence>
<dbReference type="OrthoDB" id="5919042at2759"/>
<dbReference type="InterPro" id="IPR050839">
    <property type="entry name" value="Rho-assoc_Ser/Thr_Kinase"/>
</dbReference>
<dbReference type="EC" id="2.7.11.1" evidence="1"/>
<dbReference type="PROSITE" id="PS51285">
    <property type="entry name" value="AGC_KINASE_CTER"/>
    <property type="match status" value="1"/>
</dbReference>
<dbReference type="PROSITE" id="PS00107">
    <property type="entry name" value="PROTEIN_KINASE_ATP"/>
    <property type="match status" value="1"/>
</dbReference>
<proteinExistence type="predicted"/>
<evidence type="ECO:0000256" key="7">
    <source>
        <dbReference type="ARBA" id="ARBA00022840"/>
    </source>
</evidence>
<dbReference type="PANTHER" id="PTHR22988">
    <property type="entry name" value="MYOTONIC DYSTROPHY S/T KINASE-RELATED"/>
    <property type="match status" value="1"/>
</dbReference>
<dbReference type="KEGG" id="tnl:113503141"/>
<dbReference type="Gene3D" id="1.10.510.10">
    <property type="entry name" value="Transferase(Phosphotransferase) domain 1"/>
    <property type="match status" value="1"/>
</dbReference>
<dbReference type="PROSITE" id="PS00108">
    <property type="entry name" value="PROTEIN_KINASE_ST"/>
    <property type="match status" value="1"/>
</dbReference>
<dbReference type="GO" id="GO:0004674">
    <property type="term" value="F:protein serine/threonine kinase activity"/>
    <property type="evidence" value="ECO:0007669"/>
    <property type="project" value="UniProtKB-KW"/>
</dbReference>
<feature type="coiled-coil region" evidence="11">
    <location>
        <begin position="682"/>
        <end position="825"/>
    </location>
</feature>
<keyword evidence="4" id="KW-0808">Transferase</keyword>
<organism evidence="15 16">
    <name type="scientific">Trichoplusia ni</name>
    <name type="common">Cabbage looper</name>
    <dbReference type="NCBI Taxonomy" id="7111"/>
    <lineage>
        <taxon>Eukaryota</taxon>
        <taxon>Metazoa</taxon>
        <taxon>Ecdysozoa</taxon>
        <taxon>Arthropoda</taxon>
        <taxon>Hexapoda</taxon>
        <taxon>Insecta</taxon>
        <taxon>Pterygota</taxon>
        <taxon>Neoptera</taxon>
        <taxon>Endopterygota</taxon>
        <taxon>Lepidoptera</taxon>
        <taxon>Glossata</taxon>
        <taxon>Ditrysia</taxon>
        <taxon>Noctuoidea</taxon>
        <taxon>Noctuidae</taxon>
        <taxon>Plusiinae</taxon>
        <taxon>Trichoplusia</taxon>
    </lineage>
</organism>
<evidence type="ECO:0000256" key="6">
    <source>
        <dbReference type="ARBA" id="ARBA00022777"/>
    </source>
</evidence>
<evidence type="ECO:0000256" key="10">
    <source>
        <dbReference type="PROSITE-ProRule" id="PRU10141"/>
    </source>
</evidence>
<keyword evidence="15" id="KW-1185">Reference proteome</keyword>
<evidence type="ECO:0000313" key="15">
    <source>
        <dbReference type="Proteomes" id="UP000322000"/>
    </source>
</evidence>
<evidence type="ECO:0000256" key="11">
    <source>
        <dbReference type="SAM" id="Coils"/>
    </source>
</evidence>
<dbReference type="SUPFAM" id="SSF56112">
    <property type="entry name" value="Protein kinase-like (PK-like)"/>
    <property type="match status" value="1"/>
</dbReference>
<feature type="coiled-coil region" evidence="11">
    <location>
        <begin position="872"/>
        <end position="1302"/>
    </location>
</feature>
<evidence type="ECO:0000259" key="14">
    <source>
        <dbReference type="PROSITE" id="PS51285"/>
    </source>
</evidence>
<accession>A0A7E5WKW3</accession>
<dbReference type="InterPro" id="IPR000961">
    <property type="entry name" value="AGC-kinase_C"/>
</dbReference>
<feature type="domain" description="Protein kinase" evidence="13">
    <location>
        <begin position="87"/>
        <end position="363"/>
    </location>
</feature>
<protein>
    <recommendedName>
        <fullName evidence="1">non-specific serine/threonine protein kinase</fullName>
        <ecNumber evidence="1">2.7.11.1</ecNumber>
    </recommendedName>
</protein>
<dbReference type="GO" id="GO:0031032">
    <property type="term" value="P:actomyosin structure organization"/>
    <property type="evidence" value="ECO:0007669"/>
    <property type="project" value="TreeGrafter"/>
</dbReference>
<feature type="domain" description="AGC-kinase C-terminal" evidence="14">
    <location>
        <begin position="364"/>
        <end position="433"/>
    </location>
</feature>
<dbReference type="GO" id="GO:0005524">
    <property type="term" value="F:ATP binding"/>
    <property type="evidence" value="ECO:0007669"/>
    <property type="project" value="UniProtKB-UniRule"/>
</dbReference>
<dbReference type="InterPro" id="IPR001180">
    <property type="entry name" value="CNH_dom"/>
</dbReference>
<dbReference type="InterPro" id="IPR000719">
    <property type="entry name" value="Prot_kinase_dom"/>
</dbReference>
<feature type="compositionally biased region" description="Basic and acidic residues" evidence="12">
    <location>
        <begin position="854"/>
        <end position="864"/>
    </location>
</feature>
<comment type="catalytic activity">
    <reaction evidence="9">
        <text>L-seryl-[protein] + ATP = O-phospho-L-seryl-[protein] + ADP + H(+)</text>
        <dbReference type="Rhea" id="RHEA:17989"/>
        <dbReference type="Rhea" id="RHEA-COMP:9863"/>
        <dbReference type="Rhea" id="RHEA-COMP:11604"/>
        <dbReference type="ChEBI" id="CHEBI:15378"/>
        <dbReference type="ChEBI" id="CHEBI:29999"/>
        <dbReference type="ChEBI" id="CHEBI:30616"/>
        <dbReference type="ChEBI" id="CHEBI:83421"/>
        <dbReference type="ChEBI" id="CHEBI:456216"/>
        <dbReference type="EC" id="2.7.11.1"/>
    </reaction>
</comment>
<keyword evidence="2" id="KW-0723">Serine/threonine-protein kinase</keyword>
<evidence type="ECO:0000256" key="12">
    <source>
        <dbReference type="SAM" id="MobiDB-lite"/>
    </source>
</evidence>
<feature type="compositionally biased region" description="Polar residues" evidence="12">
    <location>
        <begin position="1307"/>
        <end position="1316"/>
    </location>
</feature>